<comment type="caution">
    <text evidence="2">The sequence shown here is derived from an EMBL/GenBank/DDBJ whole genome shotgun (WGS) entry which is preliminary data.</text>
</comment>
<organism evidence="2 3">
    <name type="scientific">Gnathostoma spinigerum</name>
    <dbReference type="NCBI Taxonomy" id="75299"/>
    <lineage>
        <taxon>Eukaryota</taxon>
        <taxon>Metazoa</taxon>
        <taxon>Ecdysozoa</taxon>
        <taxon>Nematoda</taxon>
        <taxon>Chromadorea</taxon>
        <taxon>Rhabditida</taxon>
        <taxon>Spirurina</taxon>
        <taxon>Gnathostomatomorpha</taxon>
        <taxon>Gnathostomatoidea</taxon>
        <taxon>Gnathostomatidae</taxon>
        <taxon>Gnathostoma</taxon>
    </lineage>
</organism>
<sequence>MAKFWSLLLLVIVKLVSSKFTDDFREFIVLKYGEETKNRLERNDMGRDDVSMGGKVEHCEKLEHRPVIFVHGLHRTPAYFEPYFRRLRANRYNSSEMYGTTYGNGIRPNPLSPKFTGVKITCDFVKQVREFIEVVIDYTESKVDIVAHSLGSLLARTAILGGKCPGSDYDIGKPLTDKVHNYISVAGVNYGSSFCSIWPFNGRASCMGPISMRCNSDAIKAVNSQEERYEGDNSFALWSWTDELLGLRCCDHYCGDLKNANETIKYKFKSHEGIIKSSNNEVYTLLQN</sequence>
<dbReference type="PANTHER" id="PTHR32015:SF3">
    <property type="entry name" value="TRIACYLGLYCEROL LIPASE"/>
    <property type="match status" value="1"/>
</dbReference>
<gene>
    <name evidence="2" type="ORF">AB6A40_000640</name>
</gene>
<keyword evidence="3" id="KW-1185">Reference proteome</keyword>
<feature type="chain" id="PRO_5044833745" description="Triacylglycerol lipase" evidence="1">
    <location>
        <begin position="19"/>
        <end position="288"/>
    </location>
</feature>
<protein>
    <recommendedName>
        <fullName evidence="4">Triacylglycerol lipase</fullName>
    </recommendedName>
</protein>
<dbReference type="Proteomes" id="UP001608902">
    <property type="component" value="Unassembled WGS sequence"/>
</dbReference>
<dbReference type="InterPro" id="IPR029058">
    <property type="entry name" value="AB_hydrolase_fold"/>
</dbReference>
<evidence type="ECO:0000256" key="1">
    <source>
        <dbReference type="SAM" id="SignalP"/>
    </source>
</evidence>
<feature type="signal peptide" evidence="1">
    <location>
        <begin position="1"/>
        <end position="18"/>
    </location>
</feature>
<name>A0ABD6E985_9BILA</name>
<dbReference type="InterPro" id="IPR002918">
    <property type="entry name" value="Lipase_EstA/Esterase_EstB"/>
</dbReference>
<dbReference type="EMBL" id="JBGFUD010000188">
    <property type="protein sequence ID" value="MFH4973931.1"/>
    <property type="molecule type" value="Genomic_DNA"/>
</dbReference>
<dbReference type="PANTHER" id="PTHR32015">
    <property type="entry name" value="FASTING INDUCED LIPASE"/>
    <property type="match status" value="1"/>
</dbReference>
<evidence type="ECO:0000313" key="2">
    <source>
        <dbReference type="EMBL" id="MFH4973931.1"/>
    </source>
</evidence>
<reference evidence="2 3" key="1">
    <citation type="submission" date="2024-08" db="EMBL/GenBank/DDBJ databases">
        <title>Gnathostoma spinigerum genome.</title>
        <authorList>
            <person name="Gonzalez-Bertolin B."/>
            <person name="Monzon S."/>
            <person name="Zaballos A."/>
            <person name="Jimenez P."/>
            <person name="Dekumyoy P."/>
            <person name="Varona S."/>
            <person name="Cuesta I."/>
            <person name="Sumanam S."/>
            <person name="Adisakwattana P."/>
            <person name="Gasser R.B."/>
            <person name="Hernandez-Gonzalez A."/>
            <person name="Young N.D."/>
            <person name="Perteguer M.J."/>
        </authorList>
    </citation>
    <scope>NUCLEOTIDE SEQUENCE [LARGE SCALE GENOMIC DNA]</scope>
    <source>
        <strain evidence="2">AL3</strain>
        <tissue evidence="2">Liver</tissue>
    </source>
</reference>
<dbReference type="Pfam" id="PF01674">
    <property type="entry name" value="Lipase_2"/>
    <property type="match status" value="1"/>
</dbReference>
<proteinExistence type="predicted"/>
<dbReference type="Gene3D" id="3.40.50.1820">
    <property type="entry name" value="alpha/beta hydrolase"/>
    <property type="match status" value="1"/>
</dbReference>
<accession>A0ABD6E985</accession>
<evidence type="ECO:0008006" key="4">
    <source>
        <dbReference type="Google" id="ProtNLM"/>
    </source>
</evidence>
<evidence type="ECO:0000313" key="3">
    <source>
        <dbReference type="Proteomes" id="UP001608902"/>
    </source>
</evidence>
<dbReference type="SUPFAM" id="SSF53474">
    <property type="entry name" value="alpha/beta-Hydrolases"/>
    <property type="match status" value="1"/>
</dbReference>
<keyword evidence="1" id="KW-0732">Signal</keyword>
<dbReference type="AlphaFoldDB" id="A0ABD6E985"/>